<dbReference type="FunFam" id="3.40.50.300:FF:001047">
    <property type="entry name" value="DExH-box ATP-dependent RNA helicase DExH11"/>
    <property type="match status" value="1"/>
</dbReference>
<evidence type="ECO:0000256" key="3">
    <source>
        <dbReference type="ARBA" id="ARBA00022741"/>
    </source>
</evidence>
<dbReference type="PIRSF" id="PIRSF005198">
    <property type="entry name" value="Antiviral_helicase_SKI2"/>
    <property type="match status" value="1"/>
</dbReference>
<keyword evidence="4" id="KW-0378">Hydrolase</keyword>
<dbReference type="SMART" id="SM00487">
    <property type="entry name" value="DEXDc"/>
    <property type="match status" value="1"/>
</dbReference>
<evidence type="ECO:0000256" key="8">
    <source>
        <dbReference type="SAM" id="MobiDB-lite"/>
    </source>
</evidence>
<evidence type="ECO:0000256" key="6">
    <source>
        <dbReference type="ARBA" id="ARBA00022840"/>
    </source>
</evidence>
<evidence type="ECO:0000313" key="12">
    <source>
        <dbReference type="Proteomes" id="UP001055712"/>
    </source>
</evidence>
<evidence type="ECO:0000256" key="1">
    <source>
        <dbReference type="ARBA" id="ARBA00004496"/>
    </source>
</evidence>
<keyword evidence="6" id="KW-0067">ATP-binding</keyword>
<dbReference type="InterPro" id="IPR048392">
    <property type="entry name" value="MTR4-like_stalk"/>
</dbReference>
<proteinExistence type="predicted"/>
<keyword evidence="7" id="KW-0694">RNA-binding</keyword>
<dbReference type="Pfam" id="PF00270">
    <property type="entry name" value="DEAD"/>
    <property type="match status" value="1"/>
</dbReference>
<feature type="compositionally biased region" description="Low complexity" evidence="8">
    <location>
        <begin position="1033"/>
        <end position="1046"/>
    </location>
</feature>
<accession>A0A9D4TJ81</accession>
<dbReference type="Pfam" id="PF21408">
    <property type="entry name" value="MTR4-like_stalk"/>
    <property type="match status" value="1"/>
</dbReference>
<reference evidence="11" key="2">
    <citation type="submission" date="2020-11" db="EMBL/GenBank/DDBJ databases">
        <authorList>
            <person name="Cecchin M."/>
            <person name="Marcolungo L."/>
            <person name="Rossato M."/>
            <person name="Girolomoni L."/>
            <person name="Cosentino E."/>
            <person name="Cuine S."/>
            <person name="Li-Beisson Y."/>
            <person name="Delledonne M."/>
            <person name="Ballottari M."/>
        </authorList>
    </citation>
    <scope>NUCLEOTIDE SEQUENCE</scope>
    <source>
        <strain evidence="11">211/11P</strain>
        <tissue evidence="11">Whole cell</tissue>
    </source>
</reference>
<evidence type="ECO:0000256" key="4">
    <source>
        <dbReference type="ARBA" id="ARBA00022801"/>
    </source>
</evidence>
<gene>
    <name evidence="11" type="ORF">D9Q98_006998</name>
</gene>
<organism evidence="11 12">
    <name type="scientific">Chlorella vulgaris</name>
    <name type="common">Green alga</name>
    <dbReference type="NCBI Taxonomy" id="3077"/>
    <lineage>
        <taxon>Eukaryota</taxon>
        <taxon>Viridiplantae</taxon>
        <taxon>Chlorophyta</taxon>
        <taxon>core chlorophytes</taxon>
        <taxon>Trebouxiophyceae</taxon>
        <taxon>Chlorellales</taxon>
        <taxon>Chlorellaceae</taxon>
        <taxon>Chlorella clade</taxon>
        <taxon>Chlorella</taxon>
    </lineage>
</organism>
<dbReference type="InterPro" id="IPR027417">
    <property type="entry name" value="P-loop_NTPase"/>
</dbReference>
<dbReference type="SMART" id="SM00490">
    <property type="entry name" value="HELICc"/>
    <property type="match status" value="1"/>
</dbReference>
<dbReference type="GO" id="GO:0005524">
    <property type="term" value="F:ATP binding"/>
    <property type="evidence" value="ECO:0007669"/>
    <property type="project" value="UniProtKB-KW"/>
</dbReference>
<feature type="compositionally biased region" description="Low complexity" evidence="8">
    <location>
        <begin position="273"/>
        <end position="295"/>
    </location>
</feature>
<evidence type="ECO:0000313" key="11">
    <source>
        <dbReference type="EMBL" id="KAI3427058.1"/>
    </source>
</evidence>
<dbReference type="GO" id="GO:0055087">
    <property type="term" value="C:Ski complex"/>
    <property type="evidence" value="ECO:0007669"/>
    <property type="project" value="TreeGrafter"/>
</dbReference>
<dbReference type="EMBL" id="SIDB01000010">
    <property type="protein sequence ID" value="KAI3427058.1"/>
    <property type="molecule type" value="Genomic_DNA"/>
</dbReference>
<feature type="domain" description="Helicase C-terminal" evidence="10">
    <location>
        <begin position="713"/>
        <end position="915"/>
    </location>
</feature>
<evidence type="ECO:0000259" key="10">
    <source>
        <dbReference type="PROSITE" id="PS51194"/>
    </source>
</evidence>
<feature type="region of interest" description="Disordered" evidence="8">
    <location>
        <begin position="273"/>
        <end position="310"/>
    </location>
</feature>
<evidence type="ECO:0000259" key="9">
    <source>
        <dbReference type="PROSITE" id="PS51192"/>
    </source>
</evidence>
<dbReference type="Pfam" id="PF17911">
    <property type="entry name" value="Ski2_N"/>
    <property type="match status" value="1"/>
</dbReference>
<dbReference type="Pfam" id="PF08148">
    <property type="entry name" value="DSHCT"/>
    <property type="match status" value="1"/>
</dbReference>
<dbReference type="CDD" id="cd18795">
    <property type="entry name" value="SF2_C_Ski2"/>
    <property type="match status" value="1"/>
</dbReference>
<dbReference type="Pfam" id="PF13234">
    <property type="entry name" value="MTR4_beta-barrel"/>
    <property type="match status" value="1"/>
</dbReference>
<dbReference type="FunFam" id="1.10.3380.30:FF:000001">
    <property type="entry name" value="Ski2 ATP-dependent RNA helicase"/>
    <property type="match status" value="1"/>
</dbReference>
<feature type="compositionally biased region" description="Gly residues" evidence="8">
    <location>
        <begin position="1178"/>
        <end position="1198"/>
    </location>
</feature>
<dbReference type="InterPro" id="IPR025696">
    <property type="entry name" value="Beta-barrel_MTR4"/>
</dbReference>
<feature type="region of interest" description="Disordered" evidence="8">
    <location>
        <begin position="1033"/>
        <end position="1063"/>
    </location>
</feature>
<dbReference type="InterPro" id="IPR012961">
    <property type="entry name" value="Ski2/MTR4_C"/>
</dbReference>
<feature type="compositionally biased region" description="Low complexity" evidence="8">
    <location>
        <begin position="675"/>
        <end position="698"/>
    </location>
</feature>
<comment type="caution">
    <text evidence="11">The sequence shown here is derived from an EMBL/GenBank/DDBJ whole genome shotgun (WGS) entry which is preliminary data.</text>
</comment>
<evidence type="ECO:0000256" key="2">
    <source>
        <dbReference type="ARBA" id="ARBA00022490"/>
    </source>
</evidence>
<dbReference type="GO" id="GO:0003723">
    <property type="term" value="F:RNA binding"/>
    <property type="evidence" value="ECO:0007669"/>
    <property type="project" value="UniProtKB-KW"/>
</dbReference>
<dbReference type="InterPro" id="IPR050699">
    <property type="entry name" value="RNA-DNA_Helicase"/>
</dbReference>
<evidence type="ECO:0000256" key="7">
    <source>
        <dbReference type="ARBA" id="ARBA00022884"/>
    </source>
</evidence>
<dbReference type="Gene3D" id="3.40.50.300">
    <property type="entry name" value="P-loop containing nucleotide triphosphate hydrolases"/>
    <property type="match status" value="2"/>
</dbReference>
<dbReference type="InterPro" id="IPR040801">
    <property type="entry name" value="Ski2_N"/>
</dbReference>
<sequence>MDSMDAAEGAGLREFFADNEQALQDLPPRSYSGDDTVAWLKDALLTLRLEGAAADVAAVGLSWQPRYVRPTLWTDPSPARSAIEPLLPQCLAGGDDSGEGAEAAAALGFREVALDLSEDIADRLALARRPMAARQGTREFVRGRIGSMPFTPGGAAWDAGGDSAPAAAAAEAASGAWLAELDSGKLERLRAAAPGMKRGLFGAWAADAAQAGADGVAADEQLAAEVQAAEQQAADDAEQHQEQQQEQQQQQGPQKVSLDDLFSGVWMLQGDHAAAAEQGGEAAEAGAADQGWDAAAAREEQQQEEQQQAAAATATLAAATARHGTTAAVTGGARAAATPADLLQGLPDDDQLPGGVEVDAVAAVLGAEAAVADWALKPASEDHGFAALGARPIKRRRGDQEWALSGHIPNLAKRWEAAKAGLAKSWPFELDVFQKEAILHMEDGRSVFVAAHTSAGKTVAAEYAFALAAKHCTRAVYTSPIKTISNQKFRDFSSQFEVGLLTGDVSIRPESACLIMTTEILRSMLYKGAELIRDIEWVVFDEVHYVNDAERGVVWEEVIIMLPAHVNLILLSATVPNVMEFADWVGRTKQKHIHVTGTTKRPVPLQHSLYYAGQMFTICQAETYNMQGFRAAREAAKAKAGPVPQTKAAAQRALPTGRGDGGGRGGGRGGGGGQQQQQRYGQRGSANAGAAAMAAANRQGGGGGGQLRSERSQWLALIETLRKGELLPCVVFVFSKKRIDALADNLQSLDMTSAAEKSEIHVFCDKALARLKGTDRELPQVLRVREMLKRGLGVHHAGLLPIVKEIVEMLFCRGVIKVLFSTETFAMGVNAPARTVIFQSLRKHDGKSFRPLLPGEYTQMAGRAGRRGLDTVGTVVIACWDELPEEVDVKRMMMGAATRLESQFRLTYSMILNLLRVEDLKVEDMLKRSFAEFRSQRAQPELLEALEKGQAALARLRSRPWPVSPLATSREEMERYCRLSMDIEGLDARLQAEVMSTRAAQQALAEGRVVLLRVGGSSGSGITELGVICGDSSSTTSGTAAASNSGTAGGTAGGGRGLDDLLGSRRSGVGGGLGFGLGGPQATAGDGFGGGGSTGSSAAGGRQYVMLYLHRPSPLDALTPAAATAAAPAAAVVGGGSGAGVAAPAGGSPAMGGRGVLGDPPLMQLKKKDDDDDLLMMGMGGGGGGKKGKKGGGGGGGRAQPLSLAALGGGGRAAAVARQPVALPHAGEVGGAAYRLEPVASADLVAICKVKIRVDSEAVLGGDPAALAAAVTALVRVAEDAAAQGGDPPALDPVADLKLNSLDLVGDFRLRAQLAAERAAMPCHRDPLLPEMFAVARSERLLATRLAGVARRLSNASLAQLPEYRQRVKVLQRMGYLERDQSVTMKGRVACEVNSGDELVATELIFSGLLADLQPEEAVALLSALVFQEKNASEPELTPELAAARDSTVSLALQAGLVQQQAGLQLTPEEFATSTLKFGLAEVVYEWARGTPFQQICGLTDVMEGSIVRAMVRLDETCREFRDAARVMGNTALFQQMEAASAAIKRDVIFAASLYLA</sequence>
<keyword evidence="3" id="KW-0547">Nucleotide-binding</keyword>
<dbReference type="InterPro" id="IPR001650">
    <property type="entry name" value="Helicase_C-like"/>
</dbReference>
<dbReference type="InterPro" id="IPR011545">
    <property type="entry name" value="DEAD/DEAH_box_helicase_dom"/>
</dbReference>
<dbReference type="PANTHER" id="PTHR12131">
    <property type="entry name" value="ATP-DEPENDENT RNA AND DNA HELICASE"/>
    <property type="match status" value="1"/>
</dbReference>
<dbReference type="PROSITE" id="PS51194">
    <property type="entry name" value="HELICASE_CTER"/>
    <property type="match status" value="1"/>
</dbReference>
<protein>
    <submittedName>
        <fullName evidence="11">Uncharacterized protein</fullName>
    </submittedName>
</protein>
<evidence type="ECO:0000256" key="5">
    <source>
        <dbReference type="ARBA" id="ARBA00022806"/>
    </source>
</evidence>
<dbReference type="GO" id="GO:0070478">
    <property type="term" value="P:nuclear-transcribed mRNA catabolic process, 3'-5' exonucleolytic nonsense-mediated decay"/>
    <property type="evidence" value="ECO:0007669"/>
    <property type="project" value="TreeGrafter"/>
</dbReference>
<feature type="compositionally biased region" description="Gly residues" evidence="8">
    <location>
        <begin position="1047"/>
        <end position="1056"/>
    </location>
</feature>
<feature type="region of interest" description="Disordered" evidence="8">
    <location>
        <begin position="1178"/>
        <end position="1199"/>
    </location>
</feature>
<dbReference type="InterPro" id="IPR014001">
    <property type="entry name" value="Helicase_ATP-bd"/>
</dbReference>
<dbReference type="InterPro" id="IPR016438">
    <property type="entry name" value="SKI2-like"/>
</dbReference>
<dbReference type="Pfam" id="PF00271">
    <property type="entry name" value="Helicase_C"/>
    <property type="match status" value="1"/>
</dbReference>
<keyword evidence="12" id="KW-1185">Reference proteome</keyword>
<dbReference type="SMART" id="SM01142">
    <property type="entry name" value="DSHCT"/>
    <property type="match status" value="1"/>
</dbReference>
<dbReference type="Gene3D" id="1.10.3380.30">
    <property type="match status" value="2"/>
</dbReference>
<dbReference type="PANTHER" id="PTHR12131:SF24">
    <property type="entry name" value="DEXH-BOX ATP-DEPENDENT RNA HELICASE DEXH11"/>
    <property type="match status" value="1"/>
</dbReference>
<feature type="compositionally biased region" description="Gly residues" evidence="8">
    <location>
        <begin position="658"/>
        <end position="674"/>
    </location>
</feature>
<keyword evidence="2" id="KW-0963">Cytoplasm</keyword>
<feature type="domain" description="Helicase ATP-binding" evidence="9">
    <location>
        <begin position="438"/>
        <end position="593"/>
    </location>
</feature>
<dbReference type="GO" id="GO:0016787">
    <property type="term" value="F:hydrolase activity"/>
    <property type="evidence" value="ECO:0007669"/>
    <property type="project" value="UniProtKB-KW"/>
</dbReference>
<dbReference type="Proteomes" id="UP001055712">
    <property type="component" value="Unassembled WGS sequence"/>
</dbReference>
<feature type="region of interest" description="Disordered" evidence="8">
    <location>
        <begin position="226"/>
        <end position="256"/>
    </location>
</feature>
<name>A0A9D4TJ81_CHLVU</name>
<keyword evidence="5" id="KW-0347">Helicase</keyword>
<comment type="subcellular location">
    <subcellularLocation>
        <location evidence="1">Cytoplasm</location>
    </subcellularLocation>
</comment>
<dbReference type="OrthoDB" id="64767at2759"/>
<dbReference type="FunFam" id="3.40.50.300:FF:000354">
    <property type="entry name" value="ATP-dependent RNA helicase SKI2"/>
    <property type="match status" value="1"/>
</dbReference>
<reference evidence="11" key="1">
    <citation type="journal article" date="2019" name="Plant J.">
        <title>Chlorella vulgaris genome assembly and annotation reveals the molecular basis for metabolic acclimation to high light conditions.</title>
        <authorList>
            <person name="Cecchin M."/>
            <person name="Marcolungo L."/>
            <person name="Rossato M."/>
            <person name="Girolomoni L."/>
            <person name="Cosentino E."/>
            <person name="Cuine S."/>
            <person name="Li-Beisson Y."/>
            <person name="Delledonne M."/>
            <person name="Ballottari M."/>
        </authorList>
    </citation>
    <scope>NUCLEOTIDE SEQUENCE</scope>
    <source>
        <strain evidence="11">211/11P</strain>
    </source>
</reference>
<dbReference type="GO" id="GO:0003724">
    <property type="term" value="F:RNA helicase activity"/>
    <property type="evidence" value="ECO:0007669"/>
    <property type="project" value="InterPro"/>
</dbReference>
<dbReference type="PROSITE" id="PS51192">
    <property type="entry name" value="HELICASE_ATP_BIND_1"/>
    <property type="match status" value="1"/>
</dbReference>
<feature type="region of interest" description="Disordered" evidence="8">
    <location>
        <begin position="637"/>
        <end position="707"/>
    </location>
</feature>
<dbReference type="SUPFAM" id="SSF52540">
    <property type="entry name" value="P-loop containing nucleoside triphosphate hydrolases"/>
    <property type="match status" value="1"/>
</dbReference>